<dbReference type="HOGENOM" id="CLU_115968_4_0_1"/>
<keyword evidence="2" id="KW-1185">Reference proteome</keyword>
<dbReference type="GO" id="GO:0004867">
    <property type="term" value="F:serine-type endopeptidase inhibitor activity"/>
    <property type="evidence" value="ECO:0007669"/>
    <property type="project" value="InterPro"/>
</dbReference>
<proteinExistence type="predicted"/>
<dbReference type="Proteomes" id="UP000054217">
    <property type="component" value="Unassembled WGS sequence"/>
</dbReference>
<accession>A0A0C3IBB4</accession>
<protein>
    <submittedName>
        <fullName evidence="1">Uncharacterized protein</fullName>
    </submittedName>
</protein>
<dbReference type="Pfam" id="PF16850">
    <property type="entry name" value="Inhibitor_I66"/>
    <property type="match status" value="1"/>
</dbReference>
<dbReference type="InterPro" id="IPR031755">
    <property type="entry name" value="Inhibitor_I66"/>
</dbReference>
<reference evidence="2" key="2">
    <citation type="submission" date="2015-01" db="EMBL/GenBank/DDBJ databases">
        <title>Evolutionary Origins and Diversification of the Mycorrhizal Mutualists.</title>
        <authorList>
            <consortium name="DOE Joint Genome Institute"/>
            <consortium name="Mycorrhizal Genomics Consortium"/>
            <person name="Kohler A."/>
            <person name="Kuo A."/>
            <person name="Nagy L.G."/>
            <person name="Floudas D."/>
            <person name="Copeland A."/>
            <person name="Barry K.W."/>
            <person name="Cichocki N."/>
            <person name="Veneault-Fourrey C."/>
            <person name="LaButti K."/>
            <person name="Lindquist E.A."/>
            <person name="Lipzen A."/>
            <person name="Lundell T."/>
            <person name="Morin E."/>
            <person name="Murat C."/>
            <person name="Riley R."/>
            <person name="Ohm R."/>
            <person name="Sun H."/>
            <person name="Tunlid A."/>
            <person name="Henrissat B."/>
            <person name="Grigoriev I.V."/>
            <person name="Hibbett D.S."/>
            <person name="Martin F."/>
        </authorList>
    </citation>
    <scope>NUCLEOTIDE SEQUENCE [LARGE SCALE GENOMIC DNA]</scope>
    <source>
        <strain evidence="2">Marx 270</strain>
    </source>
</reference>
<dbReference type="CDD" id="cd23428">
    <property type="entry name" value="beta-trefoil_Ricin_SPI"/>
    <property type="match status" value="1"/>
</dbReference>
<dbReference type="STRING" id="870435.A0A0C3IBB4"/>
<evidence type="ECO:0000313" key="2">
    <source>
        <dbReference type="Proteomes" id="UP000054217"/>
    </source>
</evidence>
<evidence type="ECO:0000313" key="1">
    <source>
        <dbReference type="EMBL" id="KIN94327.1"/>
    </source>
</evidence>
<dbReference type="OrthoDB" id="3439489at2759"/>
<dbReference type="EMBL" id="KN832103">
    <property type="protein sequence ID" value="KIN94327.1"/>
    <property type="molecule type" value="Genomic_DNA"/>
</dbReference>
<dbReference type="InParanoid" id="A0A0C3IBB4"/>
<reference evidence="1 2" key="1">
    <citation type="submission" date="2014-04" db="EMBL/GenBank/DDBJ databases">
        <authorList>
            <consortium name="DOE Joint Genome Institute"/>
            <person name="Kuo A."/>
            <person name="Kohler A."/>
            <person name="Costa M.D."/>
            <person name="Nagy L.G."/>
            <person name="Floudas D."/>
            <person name="Copeland A."/>
            <person name="Barry K.W."/>
            <person name="Cichocki N."/>
            <person name="Veneault-Fourrey C."/>
            <person name="LaButti K."/>
            <person name="Lindquist E.A."/>
            <person name="Lipzen A."/>
            <person name="Lundell T."/>
            <person name="Morin E."/>
            <person name="Murat C."/>
            <person name="Sun H."/>
            <person name="Tunlid A."/>
            <person name="Henrissat B."/>
            <person name="Grigoriev I.V."/>
            <person name="Hibbett D.S."/>
            <person name="Martin F."/>
            <person name="Nordberg H.P."/>
            <person name="Cantor M.N."/>
            <person name="Hua S.X."/>
        </authorList>
    </citation>
    <scope>NUCLEOTIDE SEQUENCE [LARGE SCALE GENOMIC DNA]</scope>
    <source>
        <strain evidence="1 2">Marx 270</strain>
    </source>
</reference>
<dbReference type="AlphaFoldDB" id="A0A0C3IBB4"/>
<organism evidence="1 2">
    <name type="scientific">Pisolithus tinctorius Marx 270</name>
    <dbReference type="NCBI Taxonomy" id="870435"/>
    <lineage>
        <taxon>Eukaryota</taxon>
        <taxon>Fungi</taxon>
        <taxon>Dikarya</taxon>
        <taxon>Basidiomycota</taxon>
        <taxon>Agaricomycotina</taxon>
        <taxon>Agaricomycetes</taxon>
        <taxon>Agaricomycetidae</taxon>
        <taxon>Boletales</taxon>
        <taxon>Sclerodermatineae</taxon>
        <taxon>Pisolithaceae</taxon>
        <taxon>Pisolithus</taxon>
    </lineage>
</organism>
<gene>
    <name evidence="1" type="ORF">M404DRAFT_1008462</name>
</gene>
<sequence>MPNNIKADTEVVISSALNGAGGNPYVGISLILPTILPVNLISRSSGIRPPRFILRRVEGDIYTLTTNGMQVIELEGKVFAVVDGRTQEWVIRYRELQDAYTIVKRLDEPGEIGWIAPTDDKSPQITVGPLQQTPTAPPGYLETELYRFEFPSE</sequence>
<name>A0A0C3IBB4_PISTI</name>
<dbReference type="Gene3D" id="2.80.10.50">
    <property type="match status" value="1"/>
</dbReference>